<reference evidence="1 2" key="1">
    <citation type="submission" date="2015-07" db="EMBL/GenBank/DDBJ databases">
        <title>Comparative genomics of the Sigatoka disease complex on banana suggests a link between parallel evolutionary changes in Pseudocercospora fijiensis and Pseudocercospora eumusae and increased virulence on the banana host.</title>
        <authorList>
            <person name="Chang T.-C."/>
            <person name="Salvucci A."/>
            <person name="Crous P.W."/>
            <person name="Stergiopoulos I."/>
        </authorList>
    </citation>
    <scope>NUCLEOTIDE SEQUENCE [LARGE SCALE GENOMIC DNA]</scope>
    <source>
        <strain evidence="1 2">CBS 116634</strain>
    </source>
</reference>
<dbReference type="EMBL" id="LFZO01000662">
    <property type="protein sequence ID" value="KXT01209.1"/>
    <property type="molecule type" value="Genomic_DNA"/>
</dbReference>
<protein>
    <submittedName>
        <fullName evidence="1">Uncharacterized protein</fullName>
    </submittedName>
</protein>
<proteinExistence type="predicted"/>
<keyword evidence="2" id="KW-1185">Reference proteome</keyword>
<evidence type="ECO:0000313" key="1">
    <source>
        <dbReference type="EMBL" id="KXT01209.1"/>
    </source>
</evidence>
<dbReference type="Proteomes" id="UP000073492">
    <property type="component" value="Unassembled WGS sequence"/>
</dbReference>
<accession>A0A139HFS1</accession>
<dbReference type="AlphaFoldDB" id="A0A139HFS1"/>
<evidence type="ECO:0000313" key="2">
    <source>
        <dbReference type="Proteomes" id="UP000073492"/>
    </source>
</evidence>
<sequence>MTTETDMTDPNPTSSLSSLANNILDKHLTWSANQPCLFLNARTKEPCRARNAVHARCVPKALEKALSAITILKKSYQADSDDNKVYQQQLLRVAVKAVLGVLEMGRCDGHEKRVSSMNLLSSFRFGGSLRVVGKIPGSWKSRVQETTAKVEISGFPASCPSFCFPYLSRTSLANSAAQILHLSSSPSAKSTKKKATAGKEISDDVLVLTRLFEKIRLGLDEVEGKTSDVEGEEDDFVRLSIQDEGIWEICITNLMTLVM</sequence>
<name>A0A139HFS1_9PEZI</name>
<organism evidence="1 2">
    <name type="scientific">Pseudocercospora musae</name>
    <dbReference type="NCBI Taxonomy" id="113226"/>
    <lineage>
        <taxon>Eukaryota</taxon>
        <taxon>Fungi</taxon>
        <taxon>Dikarya</taxon>
        <taxon>Ascomycota</taxon>
        <taxon>Pezizomycotina</taxon>
        <taxon>Dothideomycetes</taxon>
        <taxon>Dothideomycetidae</taxon>
        <taxon>Mycosphaerellales</taxon>
        <taxon>Mycosphaerellaceae</taxon>
        <taxon>Pseudocercospora</taxon>
    </lineage>
</organism>
<gene>
    <name evidence="1" type="ORF">AC579_1923</name>
</gene>
<comment type="caution">
    <text evidence="1">The sequence shown here is derived from an EMBL/GenBank/DDBJ whole genome shotgun (WGS) entry which is preliminary data.</text>
</comment>